<dbReference type="InterPro" id="IPR043504">
    <property type="entry name" value="Peptidase_S1_PA_chymotrypsin"/>
</dbReference>
<feature type="domain" description="Peptidase S1" evidence="6">
    <location>
        <begin position="33"/>
        <end position="265"/>
    </location>
</feature>
<sequence>MSHPSLSFHNNCEFTLLCYVLIGSCGIRPSTRIVGGAAAKHGGWPWQTMLRTSSNFPYCGGTLISPQWVVSAAHCVSGKSASSVFIRLGAHKRTSDVGTEQDFRVSKIITHPSYHQPKRLSHDIALLKLERPAQLNRYVNLACLPHQVNAPTDGKRCWITGWGRLSSGGATPELLQQVSVPIVSRARCDKAYPNKIHDSMICAGLDQGGIDSCQGDSGGPMVCETGGRYYLHGATSWGYGCAAKGKFGVYAKVKYLMSWITNEMKKN</sequence>
<evidence type="ECO:0000313" key="8">
    <source>
        <dbReference type="Proteomes" id="UP001159427"/>
    </source>
</evidence>
<keyword evidence="2 5" id="KW-0378">Hydrolase</keyword>
<protein>
    <recommendedName>
        <fullName evidence="6">Peptidase S1 domain-containing protein</fullName>
    </recommendedName>
</protein>
<dbReference type="SMART" id="SM00020">
    <property type="entry name" value="Tryp_SPc"/>
    <property type="match status" value="1"/>
</dbReference>
<evidence type="ECO:0000313" key="7">
    <source>
        <dbReference type="EMBL" id="CAH3189797.1"/>
    </source>
</evidence>
<dbReference type="InterPro" id="IPR001314">
    <property type="entry name" value="Peptidase_S1A"/>
</dbReference>
<proteinExistence type="predicted"/>
<keyword evidence="3 5" id="KW-0720">Serine protease</keyword>
<evidence type="ECO:0000259" key="6">
    <source>
        <dbReference type="PROSITE" id="PS50240"/>
    </source>
</evidence>
<dbReference type="InterPro" id="IPR033116">
    <property type="entry name" value="TRYPSIN_SER"/>
</dbReference>
<accession>A0ABN8SDL1</accession>
<gene>
    <name evidence="7" type="ORF">PEVE_00019763</name>
</gene>
<keyword evidence="4" id="KW-1015">Disulfide bond</keyword>
<evidence type="ECO:0000256" key="2">
    <source>
        <dbReference type="ARBA" id="ARBA00022801"/>
    </source>
</evidence>
<comment type="caution">
    <text evidence="7">The sequence shown here is derived from an EMBL/GenBank/DDBJ whole genome shotgun (WGS) entry which is preliminary data.</text>
</comment>
<dbReference type="EMBL" id="CALNXI010002662">
    <property type="protein sequence ID" value="CAH3189797.1"/>
    <property type="molecule type" value="Genomic_DNA"/>
</dbReference>
<evidence type="ECO:0000256" key="4">
    <source>
        <dbReference type="ARBA" id="ARBA00023157"/>
    </source>
</evidence>
<dbReference type="PROSITE" id="PS50240">
    <property type="entry name" value="TRYPSIN_DOM"/>
    <property type="match status" value="1"/>
</dbReference>
<dbReference type="PANTHER" id="PTHR24264:SF54">
    <property type="entry name" value="PEPTIDASE S1 DOMAIN-CONTAINING PROTEIN"/>
    <property type="match status" value="1"/>
</dbReference>
<evidence type="ECO:0000256" key="3">
    <source>
        <dbReference type="ARBA" id="ARBA00022825"/>
    </source>
</evidence>
<keyword evidence="1 5" id="KW-0645">Protease</keyword>
<keyword evidence="8" id="KW-1185">Reference proteome</keyword>
<dbReference type="CDD" id="cd00190">
    <property type="entry name" value="Tryp_SPc"/>
    <property type="match status" value="1"/>
</dbReference>
<dbReference type="InterPro" id="IPR001254">
    <property type="entry name" value="Trypsin_dom"/>
</dbReference>
<dbReference type="PROSITE" id="PS00134">
    <property type="entry name" value="TRYPSIN_HIS"/>
    <property type="match status" value="1"/>
</dbReference>
<dbReference type="InterPro" id="IPR018114">
    <property type="entry name" value="TRYPSIN_HIS"/>
</dbReference>
<dbReference type="InterPro" id="IPR009003">
    <property type="entry name" value="Peptidase_S1_PA"/>
</dbReference>
<dbReference type="Pfam" id="PF00089">
    <property type="entry name" value="Trypsin"/>
    <property type="match status" value="1"/>
</dbReference>
<dbReference type="PANTHER" id="PTHR24264">
    <property type="entry name" value="TRYPSIN-RELATED"/>
    <property type="match status" value="1"/>
</dbReference>
<dbReference type="Proteomes" id="UP001159427">
    <property type="component" value="Unassembled WGS sequence"/>
</dbReference>
<dbReference type="SUPFAM" id="SSF50494">
    <property type="entry name" value="Trypsin-like serine proteases"/>
    <property type="match status" value="1"/>
</dbReference>
<evidence type="ECO:0000256" key="1">
    <source>
        <dbReference type="ARBA" id="ARBA00022670"/>
    </source>
</evidence>
<name>A0ABN8SDL1_9CNID</name>
<organism evidence="7 8">
    <name type="scientific">Porites evermanni</name>
    <dbReference type="NCBI Taxonomy" id="104178"/>
    <lineage>
        <taxon>Eukaryota</taxon>
        <taxon>Metazoa</taxon>
        <taxon>Cnidaria</taxon>
        <taxon>Anthozoa</taxon>
        <taxon>Hexacorallia</taxon>
        <taxon>Scleractinia</taxon>
        <taxon>Fungiina</taxon>
        <taxon>Poritidae</taxon>
        <taxon>Porites</taxon>
    </lineage>
</organism>
<reference evidence="7 8" key="1">
    <citation type="submission" date="2022-05" db="EMBL/GenBank/DDBJ databases">
        <authorList>
            <consortium name="Genoscope - CEA"/>
            <person name="William W."/>
        </authorList>
    </citation>
    <scope>NUCLEOTIDE SEQUENCE [LARGE SCALE GENOMIC DNA]</scope>
</reference>
<evidence type="ECO:0000256" key="5">
    <source>
        <dbReference type="RuleBase" id="RU363034"/>
    </source>
</evidence>
<dbReference type="PRINTS" id="PR00722">
    <property type="entry name" value="CHYMOTRYPSIN"/>
</dbReference>
<dbReference type="Gene3D" id="2.40.10.10">
    <property type="entry name" value="Trypsin-like serine proteases"/>
    <property type="match status" value="1"/>
</dbReference>
<dbReference type="InterPro" id="IPR050127">
    <property type="entry name" value="Serine_Proteases_S1"/>
</dbReference>
<dbReference type="PROSITE" id="PS00135">
    <property type="entry name" value="TRYPSIN_SER"/>
    <property type="match status" value="1"/>
</dbReference>